<sequence length="276" mass="29359">MLKQYRTRLNEKHPLIHCITNYVTVNDVANILLASGASPVMADEPKEVAEITAASAGLTLNLGTLNQTSLTAMLVAGKKANQLGHPIVFDPVALGASTLRTQATKQILQQLQLTVIRGNSSEIRALISGAGQVKGVDAVPADQITPQNQFQFVTAAKRFCRQHQVILVITGETDLIVSANRVATINNGTAMMANITGAGCMLTALLTAYMAVAQDNGFMAAVAAVCHMGLAGQKAEQKRLHYSAGNASFRNYLIDAIGQLNGANLDQEAIYEIDEN</sequence>
<evidence type="ECO:0000256" key="11">
    <source>
        <dbReference type="HAMAP-Rule" id="MF_00228"/>
    </source>
</evidence>
<evidence type="ECO:0000313" key="13">
    <source>
        <dbReference type="Proteomes" id="UP000051638"/>
    </source>
</evidence>
<dbReference type="PIRSF" id="PIRSF000513">
    <property type="entry name" value="Thz_kinase"/>
    <property type="match status" value="1"/>
</dbReference>
<evidence type="ECO:0000256" key="3">
    <source>
        <dbReference type="ARBA" id="ARBA00004868"/>
    </source>
</evidence>
<dbReference type="STRING" id="1423796.FC24_GL000497"/>
<feature type="binding site" evidence="11">
    <location>
        <position position="41"/>
    </location>
    <ligand>
        <name>substrate</name>
    </ligand>
</feature>
<keyword evidence="13" id="KW-1185">Reference proteome</keyword>
<dbReference type="InterPro" id="IPR029056">
    <property type="entry name" value="Ribokinase-like"/>
</dbReference>
<comment type="cofactor">
    <cofactor evidence="2 11">
        <name>Mg(2+)</name>
        <dbReference type="ChEBI" id="CHEBI:18420"/>
    </cofactor>
</comment>
<organism evidence="12 13">
    <name type="scientific">Loigolactobacillus rennini DSM 20253</name>
    <dbReference type="NCBI Taxonomy" id="1423796"/>
    <lineage>
        <taxon>Bacteria</taxon>
        <taxon>Bacillati</taxon>
        <taxon>Bacillota</taxon>
        <taxon>Bacilli</taxon>
        <taxon>Lactobacillales</taxon>
        <taxon>Lactobacillaceae</taxon>
        <taxon>Loigolactobacillus</taxon>
    </lineage>
</organism>
<evidence type="ECO:0000256" key="8">
    <source>
        <dbReference type="ARBA" id="ARBA00022840"/>
    </source>
</evidence>
<accession>A0A0R2D5R5</accession>
<dbReference type="InterPro" id="IPR000417">
    <property type="entry name" value="Hyethyz_kinase"/>
</dbReference>
<evidence type="ECO:0000256" key="5">
    <source>
        <dbReference type="ARBA" id="ARBA00022723"/>
    </source>
</evidence>
<dbReference type="GO" id="GO:0009228">
    <property type="term" value="P:thiamine biosynthetic process"/>
    <property type="evidence" value="ECO:0007669"/>
    <property type="project" value="UniProtKB-KW"/>
</dbReference>
<comment type="similarity">
    <text evidence="11">Belongs to the Thz kinase family.</text>
</comment>
<keyword evidence="10 11" id="KW-0784">Thiamine biosynthesis</keyword>
<dbReference type="Gene3D" id="3.40.1190.20">
    <property type="match status" value="1"/>
</dbReference>
<keyword evidence="5 11" id="KW-0479">Metal-binding</keyword>
<dbReference type="GO" id="GO:0004417">
    <property type="term" value="F:hydroxyethylthiazole kinase activity"/>
    <property type="evidence" value="ECO:0007669"/>
    <property type="project" value="UniProtKB-UniRule"/>
</dbReference>
<evidence type="ECO:0000256" key="6">
    <source>
        <dbReference type="ARBA" id="ARBA00022741"/>
    </source>
</evidence>
<dbReference type="Proteomes" id="UP000051638">
    <property type="component" value="Unassembled WGS sequence"/>
</dbReference>
<dbReference type="RefSeq" id="WP_057873354.1">
    <property type="nucleotide sequence ID" value="NZ_AYYI01000018.1"/>
</dbReference>
<evidence type="ECO:0000256" key="10">
    <source>
        <dbReference type="ARBA" id="ARBA00022977"/>
    </source>
</evidence>
<evidence type="ECO:0000313" key="12">
    <source>
        <dbReference type="EMBL" id="KRM99229.1"/>
    </source>
</evidence>
<comment type="catalytic activity">
    <reaction evidence="1 11">
        <text>5-(2-hydroxyethyl)-4-methylthiazole + ATP = 4-methyl-5-(2-phosphooxyethyl)-thiazole + ADP + H(+)</text>
        <dbReference type="Rhea" id="RHEA:24212"/>
        <dbReference type="ChEBI" id="CHEBI:15378"/>
        <dbReference type="ChEBI" id="CHEBI:17957"/>
        <dbReference type="ChEBI" id="CHEBI:30616"/>
        <dbReference type="ChEBI" id="CHEBI:58296"/>
        <dbReference type="ChEBI" id="CHEBI:456216"/>
        <dbReference type="EC" id="2.7.1.50"/>
    </reaction>
</comment>
<evidence type="ECO:0000256" key="4">
    <source>
        <dbReference type="ARBA" id="ARBA00022679"/>
    </source>
</evidence>
<name>A0A0R2D5R5_9LACO</name>
<dbReference type="NCBIfam" id="NF006830">
    <property type="entry name" value="PRK09355.1"/>
    <property type="match status" value="1"/>
</dbReference>
<dbReference type="HAMAP" id="MF_00228">
    <property type="entry name" value="Thz_kinase"/>
    <property type="match status" value="1"/>
</dbReference>
<dbReference type="UniPathway" id="UPA00060">
    <property type="reaction ID" value="UER00139"/>
</dbReference>
<dbReference type="OrthoDB" id="9778146at2"/>
<dbReference type="GO" id="GO:0009229">
    <property type="term" value="P:thiamine diphosphate biosynthetic process"/>
    <property type="evidence" value="ECO:0007669"/>
    <property type="project" value="UniProtKB-UniRule"/>
</dbReference>
<protein>
    <recommendedName>
        <fullName evidence="11">Hydroxyethylthiazole kinase</fullName>
        <ecNumber evidence="11">2.7.1.50</ecNumber>
    </recommendedName>
    <alternativeName>
        <fullName evidence="11">4-methyl-5-beta-hydroxyethylthiazole kinase</fullName>
        <shortName evidence="11">TH kinase</shortName>
        <shortName evidence="11">Thz kinase</shortName>
    </alternativeName>
</protein>
<dbReference type="AlphaFoldDB" id="A0A0R2D5R5"/>
<reference evidence="12 13" key="1">
    <citation type="journal article" date="2015" name="Genome Announc.">
        <title>Expanding the biotechnology potential of lactobacilli through comparative genomics of 213 strains and associated genera.</title>
        <authorList>
            <person name="Sun Z."/>
            <person name="Harris H.M."/>
            <person name="McCann A."/>
            <person name="Guo C."/>
            <person name="Argimon S."/>
            <person name="Zhang W."/>
            <person name="Yang X."/>
            <person name="Jeffery I.B."/>
            <person name="Cooney J.C."/>
            <person name="Kagawa T.F."/>
            <person name="Liu W."/>
            <person name="Song Y."/>
            <person name="Salvetti E."/>
            <person name="Wrobel A."/>
            <person name="Rasinkangas P."/>
            <person name="Parkhill J."/>
            <person name="Rea M.C."/>
            <person name="O'Sullivan O."/>
            <person name="Ritari J."/>
            <person name="Douillard F.P."/>
            <person name="Paul Ross R."/>
            <person name="Yang R."/>
            <person name="Briner A.E."/>
            <person name="Felis G.E."/>
            <person name="de Vos W.M."/>
            <person name="Barrangou R."/>
            <person name="Klaenhammer T.R."/>
            <person name="Caufield P.W."/>
            <person name="Cui Y."/>
            <person name="Zhang H."/>
            <person name="O'Toole P.W."/>
        </authorList>
    </citation>
    <scope>NUCLEOTIDE SEQUENCE [LARGE SCALE GENOMIC DNA]</scope>
    <source>
        <strain evidence="12 13">DSM 20253</strain>
    </source>
</reference>
<dbReference type="PRINTS" id="PR01099">
    <property type="entry name" value="HYETHTZKNASE"/>
</dbReference>
<comment type="pathway">
    <text evidence="3 11">Cofactor biosynthesis; thiamine diphosphate biosynthesis; 4-methyl-5-(2-phosphoethyl)-thiazole from 5-(2-hydroxyethyl)-4-methylthiazole: step 1/1.</text>
</comment>
<dbReference type="EMBL" id="AYYI01000018">
    <property type="protein sequence ID" value="KRM99229.1"/>
    <property type="molecule type" value="Genomic_DNA"/>
</dbReference>
<evidence type="ECO:0000256" key="9">
    <source>
        <dbReference type="ARBA" id="ARBA00022842"/>
    </source>
</evidence>
<evidence type="ECO:0000256" key="2">
    <source>
        <dbReference type="ARBA" id="ARBA00001946"/>
    </source>
</evidence>
<feature type="binding site" evidence="11">
    <location>
        <position position="197"/>
    </location>
    <ligand>
        <name>substrate</name>
    </ligand>
</feature>
<evidence type="ECO:0000256" key="7">
    <source>
        <dbReference type="ARBA" id="ARBA00022777"/>
    </source>
</evidence>
<gene>
    <name evidence="11" type="primary">thiM</name>
    <name evidence="12" type="ORF">FC24_GL000497</name>
</gene>
<dbReference type="GO" id="GO:0005524">
    <property type="term" value="F:ATP binding"/>
    <property type="evidence" value="ECO:0007669"/>
    <property type="project" value="UniProtKB-UniRule"/>
</dbReference>
<dbReference type="GO" id="GO:0000287">
    <property type="term" value="F:magnesium ion binding"/>
    <property type="evidence" value="ECO:0007669"/>
    <property type="project" value="UniProtKB-UniRule"/>
</dbReference>
<comment type="caution">
    <text evidence="12">The sequence shown here is derived from an EMBL/GenBank/DDBJ whole genome shotgun (WGS) entry which is preliminary data.</text>
</comment>
<dbReference type="SUPFAM" id="SSF53613">
    <property type="entry name" value="Ribokinase-like"/>
    <property type="match status" value="1"/>
</dbReference>
<keyword evidence="6 11" id="KW-0547">Nucleotide-binding</keyword>
<dbReference type="Pfam" id="PF02110">
    <property type="entry name" value="HK"/>
    <property type="match status" value="1"/>
</dbReference>
<dbReference type="PATRIC" id="fig|1423796.3.peg.513"/>
<proteinExistence type="inferred from homology"/>
<evidence type="ECO:0000256" key="1">
    <source>
        <dbReference type="ARBA" id="ARBA00001771"/>
    </source>
</evidence>
<feature type="binding site" evidence="11">
    <location>
        <position position="117"/>
    </location>
    <ligand>
        <name>ATP</name>
        <dbReference type="ChEBI" id="CHEBI:30616"/>
    </ligand>
</feature>
<keyword evidence="7 11" id="KW-0418">Kinase</keyword>
<dbReference type="EC" id="2.7.1.50" evidence="11"/>
<keyword evidence="8 11" id="KW-0067">ATP-binding</keyword>
<keyword evidence="9 11" id="KW-0460">Magnesium</keyword>
<comment type="function">
    <text evidence="11">Catalyzes the phosphorylation of the hydroxyl group of 4-methyl-5-beta-hydroxyethylthiazole (THZ).</text>
</comment>
<feature type="binding site" evidence="11">
    <location>
        <position position="170"/>
    </location>
    <ligand>
        <name>ATP</name>
        <dbReference type="ChEBI" id="CHEBI:30616"/>
    </ligand>
</feature>
<keyword evidence="4 11" id="KW-0808">Transferase</keyword>
<dbReference type="CDD" id="cd01170">
    <property type="entry name" value="THZ_kinase"/>
    <property type="match status" value="1"/>
</dbReference>